<dbReference type="InterPro" id="IPR039425">
    <property type="entry name" value="RNA_pol_sigma-70-like"/>
</dbReference>
<dbReference type="PANTHER" id="PTHR43133:SF51">
    <property type="entry name" value="RNA POLYMERASE SIGMA FACTOR"/>
    <property type="match status" value="1"/>
</dbReference>
<dbReference type="NCBIfam" id="TIGR02937">
    <property type="entry name" value="sigma70-ECF"/>
    <property type="match status" value="1"/>
</dbReference>
<evidence type="ECO:0000256" key="1">
    <source>
        <dbReference type="ARBA" id="ARBA00010641"/>
    </source>
</evidence>
<dbReference type="GO" id="GO:0003677">
    <property type="term" value="F:DNA binding"/>
    <property type="evidence" value="ECO:0007669"/>
    <property type="project" value="InterPro"/>
</dbReference>
<dbReference type="InterPro" id="IPR013249">
    <property type="entry name" value="RNA_pol_sigma70_r4_t2"/>
</dbReference>
<keyword evidence="3" id="KW-0731">Sigma factor</keyword>
<evidence type="ECO:0000256" key="2">
    <source>
        <dbReference type="ARBA" id="ARBA00023015"/>
    </source>
</evidence>
<dbReference type="InterPro" id="IPR014284">
    <property type="entry name" value="RNA_pol_sigma-70_dom"/>
</dbReference>
<protein>
    <submittedName>
        <fullName evidence="7">RNA polymerase</fullName>
    </submittedName>
</protein>
<organism evidence="7 8">
    <name type="scientific">Paenibacillus tyrfis</name>
    <dbReference type="NCBI Taxonomy" id="1501230"/>
    <lineage>
        <taxon>Bacteria</taxon>
        <taxon>Bacillati</taxon>
        <taxon>Bacillota</taxon>
        <taxon>Bacilli</taxon>
        <taxon>Bacillales</taxon>
        <taxon>Paenibacillaceae</taxon>
        <taxon>Paenibacillus</taxon>
    </lineage>
</organism>
<keyword evidence="2" id="KW-0805">Transcription regulation</keyword>
<dbReference type="Gene3D" id="1.10.10.10">
    <property type="entry name" value="Winged helix-like DNA-binding domain superfamily/Winged helix DNA-binding domain"/>
    <property type="match status" value="1"/>
</dbReference>
<evidence type="ECO:0000313" key="7">
    <source>
        <dbReference type="EMBL" id="KEQ26576.1"/>
    </source>
</evidence>
<dbReference type="PANTHER" id="PTHR43133">
    <property type="entry name" value="RNA POLYMERASE ECF-TYPE SIGMA FACTO"/>
    <property type="match status" value="1"/>
</dbReference>
<dbReference type="Pfam" id="PF08281">
    <property type="entry name" value="Sigma70_r4_2"/>
    <property type="match status" value="1"/>
</dbReference>
<dbReference type="InterPro" id="IPR013325">
    <property type="entry name" value="RNA_pol_sigma_r2"/>
</dbReference>
<sequence length="178" mass="20398">MDLKEDYVLKAQAGDGEAFIDLMKELELPLYRMALVIVKQEADCADVVQEAILKAYKSLHTLKDPAFFKTWIYRILINECNKLLKKRMLLMTGDELPCRPSGLMDYENIDLREMVDHLDENLQIVIVLHYFQDLPLSEIADVLGISTGAVKTRLHRARKLLLSWLGNGTERKMSCGTQ</sequence>
<keyword evidence="4" id="KW-0804">Transcription</keyword>
<comment type="similarity">
    <text evidence="1">Belongs to the sigma-70 factor family. ECF subfamily.</text>
</comment>
<dbReference type="eggNOG" id="COG1595">
    <property type="taxonomic scope" value="Bacteria"/>
</dbReference>
<dbReference type="Gene3D" id="1.10.1740.10">
    <property type="match status" value="1"/>
</dbReference>
<dbReference type="Pfam" id="PF04542">
    <property type="entry name" value="Sigma70_r2"/>
    <property type="match status" value="1"/>
</dbReference>
<evidence type="ECO:0000259" key="5">
    <source>
        <dbReference type="Pfam" id="PF04542"/>
    </source>
</evidence>
<dbReference type="InterPro" id="IPR007627">
    <property type="entry name" value="RNA_pol_sigma70_r2"/>
</dbReference>
<keyword evidence="8" id="KW-1185">Reference proteome</keyword>
<gene>
    <name evidence="7" type="ORF">ET33_32550</name>
</gene>
<dbReference type="GO" id="GO:0006352">
    <property type="term" value="P:DNA-templated transcription initiation"/>
    <property type="evidence" value="ECO:0007669"/>
    <property type="project" value="InterPro"/>
</dbReference>
<evidence type="ECO:0000256" key="4">
    <source>
        <dbReference type="ARBA" id="ARBA00023163"/>
    </source>
</evidence>
<comment type="caution">
    <text evidence="7">The sequence shown here is derived from an EMBL/GenBank/DDBJ whole genome shotgun (WGS) entry which is preliminary data.</text>
</comment>
<name>A0A081P7A3_9BACL</name>
<dbReference type="RefSeq" id="WP_036679907.1">
    <property type="nucleotide sequence ID" value="NZ_JNVM01000006.1"/>
</dbReference>
<evidence type="ECO:0000259" key="6">
    <source>
        <dbReference type="Pfam" id="PF08281"/>
    </source>
</evidence>
<evidence type="ECO:0000256" key="3">
    <source>
        <dbReference type="ARBA" id="ARBA00023082"/>
    </source>
</evidence>
<dbReference type="InterPro" id="IPR013324">
    <property type="entry name" value="RNA_pol_sigma_r3/r4-like"/>
</dbReference>
<dbReference type="EMBL" id="JNVM01000006">
    <property type="protein sequence ID" value="KEQ26576.1"/>
    <property type="molecule type" value="Genomic_DNA"/>
</dbReference>
<accession>A0A081P7A3</accession>
<evidence type="ECO:0000313" key="8">
    <source>
        <dbReference type="Proteomes" id="UP000028123"/>
    </source>
</evidence>
<dbReference type="InterPro" id="IPR036388">
    <property type="entry name" value="WH-like_DNA-bd_sf"/>
</dbReference>
<feature type="domain" description="RNA polymerase sigma factor 70 region 4 type 2" evidence="6">
    <location>
        <begin position="110"/>
        <end position="161"/>
    </location>
</feature>
<dbReference type="SUPFAM" id="SSF88946">
    <property type="entry name" value="Sigma2 domain of RNA polymerase sigma factors"/>
    <property type="match status" value="1"/>
</dbReference>
<dbReference type="CDD" id="cd06171">
    <property type="entry name" value="Sigma70_r4"/>
    <property type="match status" value="1"/>
</dbReference>
<reference evidence="7 8" key="1">
    <citation type="submission" date="2014-06" db="EMBL/GenBank/DDBJ databases">
        <title>Draft genome sequence of Paenibacillus sp. MSt1.</title>
        <authorList>
            <person name="Aw Y.K."/>
            <person name="Ong K.S."/>
            <person name="Gan H.M."/>
            <person name="Lee S.M."/>
        </authorList>
    </citation>
    <scope>NUCLEOTIDE SEQUENCE [LARGE SCALE GENOMIC DNA]</scope>
    <source>
        <strain evidence="7 8">MSt1</strain>
    </source>
</reference>
<dbReference type="Proteomes" id="UP000028123">
    <property type="component" value="Unassembled WGS sequence"/>
</dbReference>
<dbReference type="OrthoDB" id="9782703at2"/>
<feature type="domain" description="RNA polymerase sigma-70 region 2" evidence="5">
    <location>
        <begin position="27"/>
        <end position="87"/>
    </location>
</feature>
<dbReference type="SUPFAM" id="SSF88659">
    <property type="entry name" value="Sigma3 and sigma4 domains of RNA polymerase sigma factors"/>
    <property type="match status" value="1"/>
</dbReference>
<proteinExistence type="inferred from homology"/>
<dbReference type="AlphaFoldDB" id="A0A081P7A3"/>
<dbReference type="GO" id="GO:0016987">
    <property type="term" value="F:sigma factor activity"/>
    <property type="evidence" value="ECO:0007669"/>
    <property type="project" value="UniProtKB-KW"/>
</dbReference>